<name>A0A1H9SYX7_9LACT</name>
<protein>
    <submittedName>
        <fullName evidence="1">Uncharacterized protein</fullName>
    </submittedName>
</protein>
<accession>A0A1H9SYX7</accession>
<gene>
    <name evidence="1" type="ORF">SAMN04488559_11010</name>
</gene>
<organism evidence="1 2">
    <name type="scientific">Isobaculum melis</name>
    <dbReference type="NCBI Taxonomy" id="142588"/>
    <lineage>
        <taxon>Bacteria</taxon>
        <taxon>Bacillati</taxon>
        <taxon>Bacillota</taxon>
        <taxon>Bacilli</taxon>
        <taxon>Lactobacillales</taxon>
        <taxon>Carnobacteriaceae</taxon>
        <taxon>Isobaculum</taxon>
    </lineage>
</organism>
<keyword evidence="2" id="KW-1185">Reference proteome</keyword>
<evidence type="ECO:0000313" key="1">
    <source>
        <dbReference type="EMBL" id="SER90212.1"/>
    </source>
</evidence>
<proteinExistence type="predicted"/>
<evidence type="ECO:0000313" key="2">
    <source>
        <dbReference type="Proteomes" id="UP000198948"/>
    </source>
</evidence>
<dbReference type="EMBL" id="FOHA01000010">
    <property type="protein sequence ID" value="SER90212.1"/>
    <property type="molecule type" value="Genomic_DNA"/>
</dbReference>
<dbReference type="Proteomes" id="UP000198948">
    <property type="component" value="Unassembled WGS sequence"/>
</dbReference>
<sequence>MKNQLTAFSKVFKEEIGKFMPKFLEGVQK</sequence>
<reference evidence="1 2" key="1">
    <citation type="submission" date="2016-10" db="EMBL/GenBank/DDBJ databases">
        <authorList>
            <person name="de Groot N.N."/>
        </authorList>
    </citation>
    <scope>NUCLEOTIDE SEQUENCE [LARGE SCALE GENOMIC DNA]</scope>
    <source>
        <strain evidence="1 2">DSM 13760</strain>
    </source>
</reference>
<dbReference type="AlphaFoldDB" id="A0A1H9SYX7"/>